<dbReference type="Proteomes" id="UP000183557">
    <property type="component" value="Unassembled WGS sequence"/>
</dbReference>
<dbReference type="InterPro" id="IPR018299">
    <property type="entry name" value="Alkaline_phosphatase_AS"/>
</dbReference>
<dbReference type="PRINTS" id="PR00113">
    <property type="entry name" value="ALKPHPHTASE"/>
</dbReference>
<evidence type="ECO:0000313" key="13">
    <source>
        <dbReference type="Proteomes" id="UP000183557"/>
    </source>
</evidence>
<feature type="binding site" evidence="8">
    <location>
        <position position="275"/>
    </location>
    <ligand>
        <name>Mg(2+)</name>
        <dbReference type="ChEBI" id="CHEBI:18420"/>
    </ligand>
</feature>
<gene>
    <name evidence="12" type="ORF">SAMN04487936_101540</name>
</gene>
<keyword evidence="6 8" id="KW-0460">Magnesium</keyword>
<dbReference type="SUPFAM" id="SSF53649">
    <property type="entry name" value="Alkaline phosphatase-like"/>
    <property type="match status" value="1"/>
</dbReference>
<evidence type="ECO:0000256" key="5">
    <source>
        <dbReference type="ARBA" id="ARBA00022833"/>
    </source>
</evidence>
<evidence type="ECO:0000256" key="2">
    <source>
        <dbReference type="ARBA" id="ARBA00022553"/>
    </source>
</evidence>
<evidence type="ECO:0000256" key="1">
    <source>
        <dbReference type="ARBA" id="ARBA00005984"/>
    </source>
</evidence>
<feature type="active site" description="Phosphoserine intermediate" evidence="7">
    <location>
        <position position="101"/>
    </location>
</feature>
<dbReference type="GO" id="GO:0046872">
    <property type="term" value="F:metal ion binding"/>
    <property type="evidence" value="ECO:0007669"/>
    <property type="project" value="UniProtKB-KW"/>
</dbReference>
<feature type="binding site" evidence="8">
    <location>
        <position position="154"/>
    </location>
    <ligand>
        <name>Mg(2+)</name>
        <dbReference type="ChEBI" id="CHEBI:18420"/>
    </ligand>
</feature>
<name>A0A1I3Q6V4_HALDA</name>
<dbReference type="Pfam" id="PF00245">
    <property type="entry name" value="Alk_phosphatase"/>
    <property type="match status" value="1"/>
</dbReference>
<feature type="chain" id="PRO_5038881942" evidence="11">
    <location>
        <begin position="33"/>
        <end position="471"/>
    </location>
</feature>
<proteinExistence type="inferred from homology"/>
<evidence type="ECO:0000256" key="10">
    <source>
        <dbReference type="SAM" id="MobiDB-lite"/>
    </source>
</evidence>
<evidence type="ECO:0000256" key="8">
    <source>
        <dbReference type="PIRSR" id="PIRSR601952-2"/>
    </source>
</evidence>
<protein>
    <submittedName>
        <fullName evidence="12">Alkaline phosphatase</fullName>
    </submittedName>
</protein>
<comment type="similarity">
    <text evidence="1 9">Belongs to the alkaline phosphatase family.</text>
</comment>
<feature type="binding site" evidence="8">
    <location>
        <position position="52"/>
    </location>
    <ligand>
        <name>Mg(2+)</name>
        <dbReference type="ChEBI" id="CHEBI:18420"/>
    </ligand>
</feature>
<dbReference type="CDD" id="cd16012">
    <property type="entry name" value="ALP"/>
    <property type="match status" value="1"/>
</dbReference>
<dbReference type="OrthoDB" id="9794455at2"/>
<evidence type="ECO:0000256" key="9">
    <source>
        <dbReference type="RuleBase" id="RU003946"/>
    </source>
</evidence>
<evidence type="ECO:0000313" key="12">
    <source>
        <dbReference type="EMBL" id="SFJ28846.1"/>
    </source>
</evidence>
<evidence type="ECO:0000256" key="11">
    <source>
        <dbReference type="SAM" id="SignalP"/>
    </source>
</evidence>
<evidence type="ECO:0000256" key="4">
    <source>
        <dbReference type="ARBA" id="ARBA00022801"/>
    </source>
</evidence>
<keyword evidence="3 8" id="KW-0479">Metal-binding</keyword>
<organism evidence="12 13">
    <name type="scientific">Halobacillus dabanensis</name>
    <dbReference type="NCBI Taxonomy" id="240302"/>
    <lineage>
        <taxon>Bacteria</taxon>
        <taxon>Bacillati</taxon>
        <taxon>Bacillota</taxon>
        <taxon>Bacilli</taxon>
        <taxon>Bacillales</taxon>
        <taxon>Bacillaceae</taxon>
        <taxon>Halobacillus</taxon>
    </lineage>
</organism>
<dbReference type="RefSeq" id="WP_075034974.1">
    <property type="nucleotide sequence ID" value="NZ_FOSB01000001.1"/>
</dbReference>
<sequence>MFSKKFVKKIMPIALSTSVVLGGSLASFTGEAAAKPKDENGKVKNVIFLIGDGMGSSYTSAYRYLKDDPSTPYTENTAFDKDLIGMQETYSWDEEESITDSAAAATSMAAGIKTYNNAIAVDMEQKEVKTALELAKENGKSTGIVATSQVNHATPASFGAHDKSRHNYNDIADDYFDERVNGEHKIDVILGGGTSYFEREDRNLTKEFQEDGYSHVNTKQELLENDDDQVLGLFAPKGMDKMIDRPEDMPSLKDMTSSALDRLSEDKDGFFLMVEGSQIDWAGHDNDIVSAMSDMEDFEEAYKEAIEFAKKDKHTLVITTADHSTGGMAMGRDGEYQWNPEPIKAAKRTPDFMAAEISDGANVERTLSKYIDLDLTNEEIESVKDAAEDGSTTEIDNAIEHIFDIRSGTGWTTGGHTGEDVIVYGYGPKSDLFAGLHDNHEVGQKVMEVLDSHKSNHKDYEDGKREEDNKE</sequence>
<evidence type="ECO:0000256" key="3">
    <source>
        <dbReference type="ARBA" id="ARBA00022723"/>
    </source>
</evidence>
<dbReference type="PANTHER" id="PTHR11596">
    <property type="entry name" value="ALKALINE PHOSPHATASE"/>
    <property type="match status" value="1"/>
</dbReference>
<comment type="cofactor">
    <cofactor evidence="8">
        <name>Zn(2+)</name>
        <dbReference type="ChEBI" id="CHEBI:29105"/>
    </cofactor>
    <text evidence="8">Binds 2 Zn(2+) ions.</text>
</comment>
<feature type="signal peptide" evidence="11">
    <location>
        <begin position="1"/>
        <end position="32"/>
    </location>
</feature>
<dbReference type="SMART" id="SM00098">
    <property type="entry name" value="alkPPc"/>
    <property type="match status" value="1"/>
</dbReference>
<dbReference type="Gene3D" id="3.40.720.10">
    <property type="entry name" value="Alkaline Phosphatase, subunit A"/>
    <property type="match status" value="1"/>
</dbReference>
<keyword evidence="2" id="KW-0597">Phosphoprotein</keyword>
<dbReference type="AlphaFoldDB" id="A0A1I3Q6V4"/>
<dbReference type="PROSITE" id="PS00123">
    <property type="entry name" value="ALKALINE_PHOSPHATASE"/>
    <property type="match status" value="1"/>
</dbReference>
<feature type="binding site" evidence="8">
    <location>
        <position position="152"/>
    </location>
    <ligand>
        <name>Mg(2+)</name>
        <dbReference type="ChEBI" id="CHEBI:18420"/>
    </ligand>
</feature>
<feature type="binding site" evidence="8">
    <location>
        <position position="323"/>
    </location>
    <ligand>
        <name>Zn(2+)</name>
        <dbReference type="ChEBI" id="CHEBI:29105"/>
        <label>2</label>
    </ligand>
</feature>
<keyword evidence="4" id="KW-0378">Hydrolase</keyword>
<dbReference type="InterPro" id="IPR017850">
    <property type="entry name" value="Alkaline_phosphatase_core_sf"/>
</dbReference>
<comment type="cofactor">
    <cofactor evidence="8">
        <name>Mg(2+)</name>
        <dbReference type="ChEBI" id="CHEBI:18420"/>
    </cofactor>
    <text evidence="8">Binds 1 Mg(2+) ion.</text>
</comment>
<reference evidence="13" key="1">
    <citation type="submission" date="2016-10" db="EMBL/GenBank/DDBJ databases">
        <authorList>
            <person name="Varghese N."/>
            <person name="Submissions S."/>
        </authorList>
    </citation>
    <scope>NUCLEOTIDE SEQUENCE [LARGE SCALE GENOMIC DNA]</scope>
    <source>
        <strain evidence="13">CGMCC 1.3704</strain>
    </source>
</reference>
<dbReference type="Gene3D" id="1.10.60.40">
    <property type="match status" value="1"/>
</dbReference>
<feature type="region of interest" description="Disordered" evidence="10">
    <location>
        <begin position="451"/>
        <end position="471"/>
    </location>
</feature>
<dbReference type="InterPro" id="IPR001952">
    <property type="entry name" value="Alkaline_phosphatase"/>
</dbReference>
<feature type="binding site" evidence="8">
    <location>
        <position position="52"/>
    </location>
    <ligand>
        <name>Zn(2+)</name>
        <dbReference type="ChEBI" id="CHEBI:29105"/>
        <label>2</label>
    </ligand>
</feature>
<feature type="binding site" evidence="8">
    <location>
        <position position="280"/>
    </location>
    <ligand>
        <name>Zn(2+)</name>
        <dbReference type="ChEBI" id="CHEBI:29105"/>
        <label>2</label>
    </ligand>
</feature>
<feature type="binding site" evidence="8">
    <location>
        <position position="284"/>
    </location>
    <ligand>
        <name>Zn(2+)</name>
        <dbReference type="ChEBI" id="CHEBI:29105"/>
        <label>2</label>
    </ligand>
</feature>
<evidence type="ECO:0000256" key="6">
    <source>
        <dbReference type="ARBA" id="ARBA00022842"/>
    </source>
</evidence>
<keyword evidence="11" id="KW-0732">Signal</keyword>
<keyword evidence="5 8" id="KW-0862">Zinc</keyword>
<feature type="binding site" evidence="8">
    <location>
        <position position="416"/>
    </location>
    <ligand>
        <name>Zn(2+)</name>
        <dbReference type="ChEBI" id="CHEBI:29105"/>
        <label>2</label>
    </ligand>
</feature>
<dbReference type="PANTHER" id="PTHR11596:SF5">
    <property type="entry name" value="ALKALINE PHOSPHATASE"/>
    <property type="match status" value="1"/>
</dbReference>
<dbReference type="GO" id="GO:0004035">
    <property type="term" value="F:alkaline phosphatase activity"/>
    <property type="evidence" value="ECO:0007669"/>
    <property type="project" value="TreeGrafter"/>
</dbReference>
<dbReference type="EMBL" id="FOSB01000001">
    <property type="protein sequence ID" value="SFJ28846.1"/>
    <property type="molecule type" value="Genomic_DNA"/>
</dbReference>
<accession>A0A1I3Q6V4</accession>
<keyword evidence="13" id="KW-1185">Reference proteome</keyword>
<evidence type="ECO:0000256" key="7">
    <source>
        <dbReference type="PIRSR" id="PIRSR601952-1"/>
    </source>
</evidence>
<feature type="binding site" evidence="8">
    <location>
        <position position="322"/>
    </location>
    <ligand>
        <name>Zn(2+)</name>
        <dbReference type="ChEBI" id="CHEBI:29105"/>
        <label>2</label>
    </ligand>
</feature>